<dbReference type="HOGENOM" id="CLU_015170_3_1_9"/>
<evidence type="ECO:0000256" key="5">
    <source>
        <dbReference type="PIRSR" id="PIRSR604450-51"/>
    </source>
</evidence>
<evidence type="ECO:0000256" key="3">
    <source>
        <dbReference type="ARBA" id="ARBA00022898"/>
    </source>
</evidence>
<keyword evidence="9" id="KW-1185">Reference proteome</keyword>
<reference evidence="8 9" key="1">
    <citation type="submission" date="2013-11" db="EMBL/GenBank/DDBJ databases">
        <title>Complete genome sequence of Clostridum sp. M2/40.</title>
        <authorList>
            <person name="Wibberg D."/>
            <person name="Puehler A."/>
            <person name="Schlueter A."/>
        </authorList>
    </citation>
    <scope>NUCLEOTIDE SEQUENCE [LARGE SCALE GENOMIC DNA]</scope>
    <source>
        <strain evidence="9">M2/40</strain>
    </source>
</reference>
<dbReference type="InterPro" id="IPR004450">
    <property type="entry name" value="Thr_synthase-like"/>
</dbReference>
<dbReference type="GO" id="GO:0004795">
    <property type="term" value="F:threonine synthase activity"/>
    <property type="evidence" value="ECO:0007669"/>
    <property type="project" value="UniProtKB-UniRule"/>
</dbReference>
<dbReference type="eggNOG" id="COG0498">
    <property type="taxonomic scope" value="Bacteria"/>
</dbReference>
<dbReference type="CDD" id="cd01560">
    <property type="entry name" value="Thr-synth_2"/>
    <property type="match status" value="1"/>
</dbReference>
<dbReference type="Gene3D" id="3.40.50.1100">
    <property type="match status" value="2"/>
</dbReference>
<dbReference type="NCBIfam" id="TIGR00260">
    <property type="entry name" value="thrC"/>
    <property type="match status" value="1"/>
</dbReference>
<comment type="similarity">
    <text evidence="2">Belongs to the threonine synthase family.</text>
</comment>
<comment type="cofactor">
    <cofactor evidence="1 5">
        <name>pyridoxal 5'-phosphate</name>
        <dbReference type="ChEBI" id="CHEBI:597326"/>
    </cofactor>
</comment>
<dbReference type="PANTHER" id="PTHR43515">
    <property type="entry name" value="THREONINE SYNTHASE-LIKE 1"/>
    <property type="match status" value="1"/>
</dbReference>
<evidence type="ECO:0000256" key="2">
    <source>
        <dbReference type="ARBA" id="ARBA00005517"/>
    </source>
</evidence>
<evidence type="ECO:0000313" key="8">
    <source>
        <dbReference type="EMBL" id="CDM69134.1"/>
    </source>
</evidence>
<dbReference type="GO" id="GO:0005737">
    <property type="term" value="C:cytoplasm"/>
    <property type="evidence" value="ECO:0007669"/>
    <property type="project" value="TreeGrafter"/>
</dbReference>
<dbReference type="EC" id="4.2.3.1" evidence="4"/>
<gene>
    <name evidence="8" type="ORF">CM240_1976</name>
</gene>
<dbReference type="InterPro" id="IPR037158">
    <property type="entry name" value="Thr_synth_N_sf"/>
</dbReference>
<proteinExistence type="inferred from homology"/>
<feature type="domain" description="Threonine synthase N-terminal" evidence="7">
    <location>
        <begin position="3"/>
        <end position="78"/>
    </location>
</feature>
<sequence length="495" mass="55745">MLYKSTRGNTEVVNSQQAVVKGLCDDGGLFVPVDFPNVKLDLDEMSKYSYKEVACKILEIFFGDFSKEEIKNIVDNSYDGKFSCEELVDVVKGGDGFFIELYHGPTSAFKDMALSVLPHLMIESSKKISGDKEIVILTATSGDTGKAALEGFSNVDGIKIVVYYPSEGVSQTQRLQMVSQEGNNVKVYGINGNFDDAQRAVKEIFVNKELREEMAQNNKAFSSANSINIGRLVPQIVYYIYSYLQLVNRKEISLGDKVNVVVPCGNFGNILAAYYGEKLGLPVNKFICASNTNKVLTDFFNTGVYDRNRDMDITISPSMDILVSSNLERYLYEISDNDENFVKSAMESLQKDGRYEVRPEHMEKMKKFYGGFCNDEDTLTAIKEMYNNNKYLMDTHTAVAYKVYEDYVKETGDKTKTLIASTASPYKFSEAVCKGLGIYEDGLTDDEMMDKLHEYTSVSIPKNLFELRNKKAIHNDVIDKSTIIENLKKYLELGE</sequence>
<dbReference type="Gene3D" id="3.90.1380.10">
    <property type="entry name" value="Threonine synthase, N-terminal domain"/>
    <property type="match status" value="1"/>
</dbReference>
<evidence type="ECO:0000256" key="1">
    <source>
        <dbReference type="ARBA" id="ARBA00001933"/>
    </source>
</evidence>
<dbReference type="SUPFAM" id="SSF53686">
    <property type="entry name" value="Tryptophan synthase beta subunit-like PLP-dependent enzymes"/>
    <property type="match status" value="1"/>
</dbReference>
<dbReference type="STRING" id="1216932.CM240_1976"/>
<protein>
    <recommendedName>
        <fullName evidence="4">Threonine synthase</fullName>
        <ecNumber evidence="4">4.2.3.1</ecNumber>
    </recommendedName>
</protein>
<dbReference type="KEGG" id="clt:CM240_1976"/>
<evidence type="ECO:0000259" key="7">
    <source>
        <dbReference type="Pfam" id="PF14821"/>
    </source>
</evidence>
<name>W6RZU1_9CLOT</name>
<organism evidence="8 9">
    <name type="scientific">Clostridium bornimense</name>
    <dbReference type="NCBI Taxonomy" id="1216932"/>
    <lineage>
        <taxon>Bacteria</taxon>
        <taxon>Bacillati</taxon>
        <taxon>Bacillota</taxon>
        <taxon>Clostridia</taxon>
        <taxon>Eubacteriales</taxon>
        <taxon>Clostridiaceae</taxon>
        <taxon>Clostridium</taxon>
    </lineage>
</organism>
<dbReference type="Pfam" id="PF00291">
    <property type="entry name" value="PALP"/>
    <property type="match status" value="1"/>
</dbReference>
<evidence type="ECO:0000313" key="9">
    <source>
        <dbReference type="Proteomes" id="UP000019426"/>
    </source>
</evidence>
<dbReference type="PATRIC" id="fig|1216932.3.peg.1975"/>
<accession>W6RZU1</accession>
<dbReference type="InterPro" id="IPR036052">
    <property type="entry name" value="TrpB-like_PALP_sf"/>
</dbReference>
<keyword evidence="3 5" id="KW-0663">Pyridoxal phosphate</keyword>
<feature type="modified residue" description="N6-(pyridoxal phosphate)lysine" evidence="5">
    <location>
        <position position="110"/>
    </location>
</feature>
<dbReference type="RefSeq" id="WP_044038873.1">
    <property type="nucleotide sequence ID" value="NZ_HG917868.1"/>
</dbReference>
<dbReference type="PANTHER" id="PTHR43515:SF1">
    <property type="entry name" value="THREONINE SYNTHASE-LIKE 1"/>
    <property type="match status" value="1"/>
</dbReference>
<dbReference type="AlphaFoldDB" id="W6RZU1"/>
<dbReference type="InterPro" id="IPR029144">
    <property type="entry name" value="Thr_synth_N"/>
</dbReference>
<evidence type="ECO:0000256" key="4">
    <source>
        <dbReference type="NCBIfam" id="TIGR00260"/>
    </source>
</evidence>
<dbReference type="EMBL" id="HG917868">
    <property type="protein sequence ID" value="CDM69134.1"/>
    <property type="molecule type" value="Genomic_DNA"/>
</dbReference>
<dbReference type="OrthoDB" id="9763107at2"/>
<evidence type="ECO:0000259" key="6">
    <source>
        <dbReference type="Pfam" id="PF00291"/>
    </source>
</evidence>
<dbReference type="GO" id="GO:0009088">
    <property type="term" value="P:threonine biosynthetic process"/>
    <property type="evidence" value="ECO:0007669"/>
    <property type="project" value="UniProtKB-UniRule"/>
</dbReference>
<feature type="domain" description="Tryptophan synthase beta chain-like PALP" evidence="6">
    <location>
        <begin position="102"/>
        <end position="414"/>
    </location>
</feature>
<dbReference type="InterPro" id="IPR001926">
    <property type="entry name" value="TrpB-like_PALP"/>
</dbReference>
<dbReference type="Pfam" id="PF14821">
    <property type="entry name" value="Thr_synth_N"/>
    <property type="match status" value="1"/>
</dbReference>
<dbReference type="Proteomes" id="UP000019426">
    <property type="component" value="Chromosome M2/40_rep1"/>
</dbReference>